<dbReference type="AlphaFoldDB" id="A0A8J4SLB6"/>
<evidence type="ECO:0000259" key="2">
    <source>
        <dbReference type="PROSITE" id="PS50110"/>
    </source>
</evidence>
<dbReference type="Gene3D" id="1.10.10.60">
    <property type="entry name" value="Homeodomain-like"/>
    <property type="match status" value="1"/>
</dbReference>
<reference evidence="3" key="1">
    <citation type="journal article" date="2015" name="Genom Data">
        <title>Draft genome sequences of Phytophthora kernoviae and Phytophthora ramorum lineage EU2 from Scotland.</title>
        <authorList>
            <person name="Sambles C."/>
            <person name="Schlenzig A."/>
            <person name="O'Neill P."/>
            <person name="Grant M."/>
            <person name="Studholme D.J."/>
        </authorList>
    </citation>
    <scope>NUCLEOTIDE SEQUENCE</scope>
    <source>
        <strain evidence="3">00238/432</strain>
    </source>
</reference>
<dbReference type="InterPro" id="IPR006059">
    <property type="entry name" value="SBP"/>
</dbReference>
<gene>
    <name evidence="3" type="ORF">G195_004600</name>
</gene>
<evidence type="ECO:0000313" key="3">
    <source>
        <dbReference type="EMBL" id="KAF4322466.1"/>
    </source>
</evidence>
<dbReference type="SUPFAM" id="SSF53850">
    <property type="entry name" value="Periplasmic binding protein-like II"/>
    <property type="match status" value="1"/>
</dbReference>
<dbReference type="PROSITE" id="PS50110">
    <property type="entry name" value="RESPONSE_REGULATORY"/>
    <property type="match status" value="1"/>
</dbReference>
<sequence length="653" mass="72895">MTMYKVMLVDDERVILEGISQVVDWAAAGTELVDTARNGIEALDKIGHSRPDIIITDISMPGLDGLGLIEKASEAYPGLRFIMLSGYKEFEYARRAMQYGVKHYLLKPCNENQIRDALSELLQEHQDAQVKEHVAGEMKQRLQRVLPHVKEQFLLEFMTNQTYGPVDLEYYQELFELELEDNEMLYMNPDYLGKIFKKVTGENFSNYVNRLRIERACDHIRRGEIGMVKKAIFLMMAALLVLTTACSSSGGSGETSADGSVTLRIAWWGSDARHEYTQKVIDLYKEKNPNVKIDVEYASFDDYWKKLAPQAAANQLPDIVQMDISYISQYAQNGQLEDLSPYLGNQIKVDDVSENVISTGIINSKQYGVPAGVNVLGFQYDPALLKKAGVDALPENMTWESYEELGKQTAAKGLFLDGGVAPDIFFHYFLRTKGLSLYNAEGTGLGYDDDKLFVEFFGLMRRMIEQGAAPSPDLANQTKGIIEESDLVKEKGIGVWQWSNQFVALQQVANRPLEIAPMPGPDMEKGLYMQPSMYWAVTSNSKVKEEAAKFIDFWVNDVEANKLIKGERGVPISGKIKEAIAPELSDATKQVFDFVAAMEPKASPMSPPPPVGSPEVIASLADVVEELNFGKITPEQAAATFRKNAESVLANNK</sequence>
<comment type="caution">
    <text evidence="3">The sequence shown here is derived from an EMBL/GenBank/DDBJ whole genome shotgun (WGS) entry which is preliminary data.</text>
</comment>
<dbReference type="CDD" id="cd13585">
    <property type="entry name" value="PBP2_TMBP_like"/>
    <property type="match status" value="1"/>
</dbReference>
<dbReference type="SMART" id="SM00448">
    <property type="entry name" value="REC"/>
    <property type="match status" value="1"/>
</dbReference>
<dbReference type="InterPro" id="IPR050490">
    <property type="entry name" value="Bact_solute-bd_prot1"/>
</dbReference>
<dbReference type="InterPro" id="IPR001789">
    <property type="entry name" value="Sig_transdc_resp-reg_receiver"/>
</dbReference>
<keyword evidence="1" id="KW-0597">Phosphoprotein</keyword>
<name>A0A8J4SLB6_9STRA</name>
<feature type="domain" description="Response regulatory" evidence="2">
    <location>
        <begin position="5"/>
        <end position="122"/>
    </location>
</feature>
<organism evidence="3 4">
    <name type="scientific">Phytophthora kernoviae 00238/432</name>
    <dbReference type="NCBI Taxonomy" id="1284355"/>
    <lineage>
        <taxon>Eukaryota</taxon>
        <taxon>Sar</taxon>
        <taxon>Stramenopiles</taxon>
        <taxon>Oomycota</taxon>
        <taxon>Peronosporomycetes</taxon>
        <taxon>Peronosporales</taxon>
        <taxon>Peronosporaceae</taxon>
        <taxon>Phytophthora</taxon>
    </lineage>
</organism>
<dbReference type="EMBL" id="AOFI03000069">
    <property type="protein sequence ID" value="KAF4322466.1"/>
    <property type="molecule type" value="Genomic_DNA"/>
</dbReference>
<dbReference type="Pfam" id="PF01547">
    <property type="entry name" value="SBP_bac_1"/>
    <property type="match status" value="1"/>
</dbReference>
<dbReference type="SUPFAM" id="SSF52172">
    <property type="entry name" value="CheY-like"/>
    <property type="match status" value="1"/>
</dbReference>
<dbReference type="PANTHER" id="PTHR43649">
    <property type="entry name" value="ARABINOSE-BINDING PROTEIN-RELATED"/>
    <property type="match status" value="1"/>
</dbReference>
<dbReference type="Proteomes" id="UP000702964">
    <property type="component" value="Unassembled WGS sequence"/>
</dbReference>
<reference evidence="3" key="2">
    <citation type="submission" date="2020-02" db="EMBL/GenBank/DDBJ databases">
        <authorList>
            <person name="Studholme D.J."/>
        </authorList>
    </citation>
    <scope>NUCLEOTIDE SEQUENCE</scope>
    <source>
        <strain evidence="3">00238/432</strain>
    </source>
</reference>
<dbReference type="Gene3D" id="3.40.190.10">
    <property type="entry name" value="Periplasmic binding protein-like II"/>
    <property type="match status" value="2"/>
</dbReference>
<dbReference type="PANTHER" id="PTHR43649:SF11">
    <property type="entry name" value="ABC TRANSPORTER SUBSTRATE-BINDING PROTEIN YESO-RELATED"/>
    <property type="match status" value="1"/>
</dbReference>
<evidence type="ECO:0000256" key="1">
    <source>
        <dbReference type="PROSITE-ProRule" id="PRU00169"/>
    </source>
</evidence>
<protein>
    <recommendedName>
        <fullName evidence="2">Response regulatory domain-containing protein</fullName>
    </recommendedName>
</protein>
<accession>A0A8J4SLB6</accession>
<evidence type="ECO:0000313" key="4">
    <source>
        <dbReference type="Proteomes" id="UP000702964"/>
    </source>
</evidence>
<dbReference type="Gene3D" id="3.40.50.2300">
    <property type="match status" value="1"/>
</dbReference>
<feature type="modified residue" description="4-aspartylphosphate" evidence="1">
    <location>
        <position position="57"/>
    </location>
</feature>
<dbReference type="GO" id="GO:0000160">
    <property type="term" value="P:phosphorelay signal transduction system"/>
    <property type="evidence" value="ECO:0007669"/>
    <property type="project" value="InterPro"/>
</dbReference>
<dbReference type="InterPro" id="IPR011006">
    <property type="entry name" value="CheY-like_superfamily"/>
</dbReference>
<dbReference type="CDD" id="cd17536">
    <property type="entry name" value="REC_YesN-like"/>
    <property type="match status" value="1"/>
</dbReference>
<dbReference type="Pfam" id="PF00072">
    <property type="entry name" value="Response_reg"/>
    <property type="match status" value="1"/>
</dbReference>
<proteinExistence type="predicted"/>